<reference evidence="2 3" key="1">
    <citation type="submission" date="2024-01" db="EMBL/GenBank/DDBJ databases">
        <title>The complete chloroplast genome sequence of Lithospermum erythrorhizon: insights into the phylogenetic relationship among Boraginaceae species and the maternal lineages of purple gromwells.</title>
        <authorList>
            <person name="Okada T."/>
            <person name="Watanabe K."/>
        </authorList>
    </citation>
    <scope>NUCLEOTIDE SEQUENCE [LARGE SCALE GENOMIC DNA]</scope>
</reference>
<dbReference type="Proteomes" id="UP001454036">
    <property type="component" value="Unassembled WGS sequence"/>
</dbReference>
<dbReference type="Pfam" id="PF00646">
    <property type="entry name" value="F-box"/>
    <property type="match status" value="1"/>
</dbReference>
<dbReference type="InterPro" id="IPR036047">
    <property type="entry name" value="F-box-like_dom_sf"/>
</dbReference>
<dbReference type="SUPFAM" id="SSF52047">
    <property type="entry name" value="RNI-like"/>
    <property type="match status" value="1"/>
</dbReference>
<dbReference type="PROSITE" id="PS50181">
    <property type="entry name" value="FBOX"/>
    <property type="match status" value="1"/>
</dbReference>
<sequence length="241" mass="27312">MEKLQNNENTNSSTHFTQPHEAIFLVLSYLPVFELIEMSQVCKSLRDAVENDILPWLNIMVDKPLSSRLSDDHLMKITSKSNGLLRSLALINCYRVTDDALLVVVTRNPLLEKLFVPGCRRLTPGGVIKAVKMVPKLRSLKINGIYNVNKDDLQTLHTLIGENLSATHRKGFNLYHHMDRTISSAFEHEGQLNSLIDVDICPRCQEVRMVFDCPRESCMMKLQQSTSSPRLEVLISIGLIP</sequence>
<evidence type="ECO:0000313" key="2">
    <source>
        <dbReference type="EMBL" id="GAA0162753.1"/>
    </source>
</evidence>
<dbReference type="AlphaFoldDB" id="A0AAV3QJN6"/>
<keyword evidence="3" id="KW-1185">Reference proteome</keyword>
<feature type="domain" description="F-box" evidence="1">
    <location>
        <begin position="12"/>
        <end position="59"/>
    </location>
</feature>
<evidence type="ECO:0000313" key="3">
    <source>
        <dbReference type="Proteomes" id="UP001454036"/>
    </source>
</evidence>
<name>A0AAV3QJN6_LITER</name>
<dbReference type="InterPro" id="IPR050648">
    <property type="entry name" value="F-box_LRR-repeat"/>
</dbReference>
<dbReference type="SMART" id="SM00256">
    <property type="entry name" value="FBOX"/>
    <property type="match status" value="1"/>
</dbReference>
<protein>
    <submittedName>
        <fullName evidence="2">ATP synthase</fullName>
    </submittedName>
</protein>
<proteinExistence type="predicted"/>
<dbReference type="PANTHER" id="PTHR13382">
    <property type="entry name" value="MITOCHONDRIAL ATP SYNTHASE COUPLING FACTOR B"/>
    <property type="match status" value="1"/>
</dbReference>
<gene>
    <name evidence="2" type="ORF">LIER_18779</name>
</gene>
<dbReference type="SUPFAM" id="SSF81383">
    <property type="entry name" value="F-box domain"/>
    <property type="match status" value="1"/>
</dbReference>
<comment type="caution">
    <text evidence="2">The sequence shown here is derived from an EMBL/GenBank/DDBJ whole genome shotgun (WGS) entry which is preliminary data.</text>
</comment>
<organism evidence="2 3">
    <name type="scientific">Lithospermum erythrorhizon</name>
    <name type="common">Purple gromwell</name>
    <name type="synonym">Lithospermum officinale var. erythrorhizon</name>
    <dbReference type="NCBI Taxonomy" id="34254"/>
    <lineage>
        <taxon>Eukaryota</taxon>
        <taxon>Viridiplantae</taxon>
        <taxon>Streptophyta</taxon>
        <taxon>Embryophyta</taxon>
        <taxon>Tracheophyta</taxon>
        <taxon>Spermatophyta</taxon>
        <taxon>Magnoliopsida</taxon>
        <taxon>eudicotyledons</taxon>
        <taxon>Gunneridae</taxon>
        <taxon>Pentapetalae</taxon>
        <taxon>asterids</taxon>
        <taxon>lamiids</taxon>
        <taxon>Boraginales</taxon>
        <taxon>Boraginaceae</taxon>
        <taxon>Boraginoideae</taxon>
        <taxon>Lithospermeae</taxon>
        <taxon>Lithospermum</taxon>
    </lineage>
</organism>
<dbReference type="Gene3D" id="1.20.1280.50">
    <property type="match status" value="1"/>
</dbReference>
<dbReference type="GO" id="GO:0005737">
    <property type="term" value="C:cytoplasm"/>
    <property type="evidence" value="ECO:0007669"/>
    <property type="project" value="TreeGrafter"/>
</dbReference>
<accession>A0AAV3QJN6</accession>
<evidence type="ECO:0000259" key="1">
    <source>
        <dbReference type="PROSITE" id="PS50181"/>
    </source>
</evidence>
<dbReference type="EMBL" id="BAABME010004542">
    <property type="protein sequence ID" value="GAA0162753.1"/>
    <property type="molecule type" value="Genomic_DNA"/>
</dbReference>
<dbReference type="InterPro" id="IPR032675">
    <property type="entry name" value="LRR_dom_sf"/>
</dbReference>
<dbReference type="Gene3D" id="3.80.10.10">
    <property type="entry name" value="Ribonuclease Inhibitor"/>
    <property type="match status" value="1"/>
</dbReference>
<dbReference type="InterPro" id="IPR001810">
    <property type="entry name" value="F-box_dom"/>
</dbReference>
<dbReference type="PANTHER" id="PTHR13382:SF16">
    <property type="entry name" value="F-BOX PROTEIN SKIP28"/>
    <property type="match status" value="1"/>
</dbReference>